<reference evidence="2" key="1">
    <citation type="submission" date="2021-03" db="EMBL/GenBank/DDBJ databases">
        <title>Draft genome sequence of rust myrtle Austropuccinia psidii MF-1, a brazilian biotype.</title>
        <authorList>
            <person name="Quecine M.C."/>
            <person name="Pachon D.M.R."/>
            <person name="Bonatelli M.L."/>
            <person name="Correr F.H."/>
            <person name="Franceschini L.M."/>
            <person name="Leite T.F."/>
            <person name="Margarido G.R.A."/>
            <person name="Almeida C.A."/>
            <person name="Ferrarezi J.A."/>
            <person name="Labate C.A."/>
        </authorList>
    </citation>
    <scope>NUCLEOTIDE SEQUENCE</scope>
    <source>
        <strain evidence="2">MF-1</strain>
    </source>
</reference>
<dbReference type="Pfam" id="PF14223">
    <property type="entry name" value="Retrotran_gag_2"/>
    <property type="match status" value="1"/>
</dbReference>
<gene>
    <name evidence="2" type="ORF">O181_030169</name>
</gene>
<dbReference type="OrthoDB" id="418757at2759"/>
<evidence type="ECO:0000256" key="1">
    <source>
        <dbReference type="SAM" id="MobiDB-lite"/>
    </source>
</evidence>
<sequence length="239" mass="27513">MILFLKQRQLYQYCIEQCIPGDGVTQTPAVEAKIVDANVGACGLITNFLDSRTFAALVTLEEITQNSYLLWNKVNERFASSTFNRKARFWRKFHKLTYDNNLKDFITNTQKCLSDIESVGINMEEEILAFSILTKLPDKLHSLIEKATLNANTQGNPDAILNVLHEENLKEEALLMDTTRALILKKDTFPSKIIHYCSNGKHNPLVTTHKPEKCWQLPPKLRPERRQKEKEQKDNFTMA</sequence>
<feature type="compositionally biased region" description="Basic and acidic residues" evidence="1">
    <location>
        <begin position="221"/>
        <end position="239"/>
    </location>
</feature>
<protein>
    <submittedName>
        <fullName evidence="2">Uncharacterized protein</fullName>
    </submittedName>
</protein>
<organism evidence="2 3">
    <name type="scientific">Austropuccinia psidii MF-1</name>
    <dbReference type="NCBI Taxonomy" id="1389203"/>
    <lineage>
        <taxon>Eukaryota</taxon>
        <taxon>Fungi</taxon>
        <taxon>Dikarya</taxon>
        <taxon>Basidiomycota</taxon>
        <taxon>Pucciniomycotina</taxon>
        <taxon>Pucciniomycetes</taxon>
        <taxon>Pucciniales</taxon>
        <taxon>Sphaerophragmiaceae</taxon>
        <taxon>Austropuccinia</taxon>
    </lineage>
</organism>
<dbReference type="AlphaFoldDB" id="A0A9Q3CSB7"/>
<proteinExistence type="predicted"/>
<dbReference type="EMBL" id="AVOT02010595">
    <property type="protein sequence ID" value="MBW0490454.1"/>
    <property type="molecule type" value="Genomic_DNA"/>
</dbReference>
<keyword evidence="3" id="KW-1185">Reference proteome</keyword>
<name>A0A9Q3CSB7_9BASI</name>
<comment type="caution">
    <text evidence="2">The sequence shown here is derived from an EMBL/GenBank/DDBJ whole genome shotgun (WGS) entry which is preliminary data.</text>
</comment>
<evidence type="ECO:0000313" key="3">
    <source>
        <dbReference type="Proteomes" id="UP000765509"/>
    </source>
</evidence>
<accession>A0A9Q3CSB7</accession>
<feature type="region of interest" description="Disordered" evidence="1">
    <location>
        <begin position="219"/>
        <end position="239"/>
    </location>
</feature>
<dbReference type="Proteomes" id="UP000765509">
    <property type="component" value="Unassembled WGS sequence"/>
</dbReference>
<evidence type="ECO:0000313" key="2">
    <source>
        <dbReference type="EMBL" id="MBW0490454.1"/>
    </source>
</evidence>